<evidence type="ECO:0000313" key="2">
    <source>
        <dbReference type="Proteomes" id="UP001152622"/>
    </source>
</evidence>
<protein>
    <submittedName>
        <fullName evidence="1">Uncharacterized protein</fullName>
    </submittedName>
</protein>
<name>A0A9Q1ES86_SYNKA</name>
<keyword evidence="2" id="KW-1185">Reference proteome</keyword>
<proteinExistence type="predicted"/>
<reference evidence="1" key="1">
    <citation type="journal article" date="2023" name="Science">
        <title>Genome structures resolve the early diversification of teleost fishes.</title>
        <authorList>
            <person name="Parey E."/>
            <person name="Louis A."/>
            <person name="Montfort J."/>
            <person name="Bouchez O."/>
            <person name="Roques C."/>
            <person name="Iampietro C."/>
            <person name="Lluch J."/>
            <person name="Castinel A."/>
            <person name="Donnadieu C."/>
            <person name="Desvignes T."/>
            <person name="Floi Bucao C."/>
            <person name="Jouanno E."/>
            <person name="Wen M."/>
            <person name="Mejri S."/>
            <person name="Dirks R."/>
            <person name="Jansen H."/>
            <person name="Henkel C."/>
            <person name="Chen W.J."/>
            <person name="Zahm M."/>
            <person name="Cabau C."/>
            <person name="Klopp C."/>
            <person name="Thompson A.W."/>
            <person name="Robinson-Rechavi M."/>
            <person name="Braasch I."/>
            <person name="Lecointre G."/>
            <person name="Bobe J."/>
            <person name="Postlethwait J.H."/>
            <person name="Berthelot C."/>
            <person name="Roest Crollius H."/>
            <person name="Guiguen Y."/>
        </authorList>
    </citation>
    <scope>NUCLEOTIDE SEQUENCE</scope>
    <source>
        <strain evidence="1">WJC10195</strain>
    </source>
</reference>
<organism evidence="1 2">
    <name type="scientific">Synaphobranchus kaupii</name>
    <name type="common">Kaup's arrowtooth eel</name>
    <dbReference type="NCBI Taxonomy" id="118154"/>
    <lineage>
        <taxon>Eukaryota</taxon>
        <taxon>Metazoa</taxon>
        <taxon>Chordata</taxon>
        <taxon>Craniata</taxon>
        <taxon>Vertebrata</taxon>
        <taxon>Euteleostomi</taxon>
        <taxon>Actinopterygii</taxon>
        <taxon>Neopterygii</taxon>
        <taxon>Teleostei</taxon>
        <taxon>Anguilliformes</taxon>
        <taxon>Synaphobranchidae</taxon>
        <taxon>Synaphobranchus</taxon>
    </lineage>
</organism>
<sequence>MRLFMAEALIRADSLLTETEASAAQESRRRGDVAQRFASFRATQFSSQTLTLKVAVRRRTRRLEDFPKVVRQRWPVLYVQTAAAPPAANGKEGEKKIGKQLKG</sequence>
<evidence type="ECO:0000313" key="1">
    <source>
        <dbReference type="EMBL" id="KAJ8344075.1"/>
    </source>
</evidence>
<dbReference type="AlphaFoldDB" id="A0A9Q1ES86"/>
<gene>
    <name evidence="1" type="ORF">SKAU_G00314040</name>
</gene>
<accession>A0A9Q1ES86</accession>
<comment type="caution">
    <text evidence="1">The sequence shown here is derived from an EMBL/GenBank/DDBJ whole genome shotgun (WGS) entry which is preliminary data.</text>
</comment>
<dbReference type="Proteomes" id="UP001152622">
    <property type="component" value="Chromosome 13"/>
</dbReference>
<dbReference type="EMBL" id="JAINUF010000013">
    <property type="protein sequence ID" value="KAJ8344075.1"/>
    <property type="molecule type" value="Genomic_DNA"/>
</dbReference>